<keyword evidence="6" id="KW-1185">Reference proteome</keyword>
<keyword evidence="3" id="KW-0479">Metal-binding</keyword>
<accession>A0A2N0UHZ0</accession>
<dbReference type="SUPFAM" id="SSF55031">
    <property type="entry name" value="Bacterial exopeptidase dimerisation domain"/>
    <property type="match status" value="1"/>
</dbReference>
<evidence type="ECO:0000313" key="5">
    <source>
        <dbReference type="EMBL" id="PKD26607.1"/>
    </source>
</evidence>
<feature type="binding site" evidence="3">
    <location>
        <position position="92"/>
    </location>
    <ligand>
        <name>Zn(2+)</name>
        <dbReference type="ChEBI" id="CHEBI:29105"/>
        <label>2</label>
    </ligand>
</feature>
<proteinExistence type="inferred from homology"/>
<keyword evidence="2 5" id="KW-0378">Hydrolase</keyword>
<comment type="similarity">
    <text evidence="1">Belongs to the peptidase M20 family.</text>
</comment>
<name>A0A2N0UHZ0_9FIRM</name>
<dbReference type="NCBIfam" id="TIGR01879">
    <property type="entry name" value="hydantase"/>
    <property type="match status" value="1"/>
</dbReference>
<sequence length="419" mass="46020">MFTCSKERMQDKISTFSTFGDAGHGGITRYSLSPEALQARAEFVKRMTAIGAEIKTDDVANVYATLKGSDPTLPAIVMASHCDSVKNGGNYDGILGVMGAMEVLETVANDKIPHKHNLVAMIWTNEEGSLYPPAMMCSGIVCNDYLPADIAKNFKKENMLASKSILDPTKTFGMALEASGYKGDEANRLNPKDYKAMFELHIEQGPILEAAGNDIGVVTCVLGMVNYRIKVYGQADHAGTTPMKYRHDALFGAAKVLEYLHTELDKLDPELVYTTGEILCHPDVHTVIPDYVEFSLDARHEDPRVIEQVVSVIENIPKDVEKCKTGYEIAWTRDTVYYDKQLVDFVQEAVDELGYSNQKINSGAGHDAQFASYMLPTTMVFVPSKDGHSHCEPEFTSTELCTEGASVLLNAVLKCDAAD</sequence>
<feature type="binding site" evidence="3">
    <location>
        <position position="390"/>
    </location>
    <ligand>
        <name>Zn(2+)</name>
        <dbReference type="ChEBI" id="CHEBI:29105"/>
        <label>2</label>
    </ligand>
</feature>
<comment type="cofactor">
    <cofactor evidence="3">
        <name>Zn(2+)</name>
        <dbReference type="ChEBI" id="CHEBI:29105"/>
    </cofactor>
    <text evidence="3">Binds 2 Zn(2+) ions per subunit.</text>
</comment>
<protein>
    <submittedName>
        <fullName evidence="5">Allantoate amidohydrolase</fullName>
        <ecNumber evidence="5">3.5.3.-</ecNumber>
    </submittedName>
</protein>
<dbReference type="InterPro" id="IPR036264">
    <property type="entry name" value="Bact_exopeptidase_dim_dom"/>
</dbReference>
<dbReference type="GO" id="GO:0016813">
    <property type="term" value="F:hydrolase activity, acting on carbon-nitrogen (but not peptide) bonds, in linear amidines"/>
    <property type="evidence" value="ECO:0007669"/>
    <property type="project" value="InterPro"/>
</dbReference>
<dbReference type="InterPro" id="IPR011650">
    <property type="entry name" value="Peptidase_M20_dimer"/>
</dbReference>
<dbReference type="SUPFAM" id="SSF53187">
    <property type="entry name" value="Zn-dependent exopeptidases"/>
    <property type="match status" value="1"/>
</dbReference>
<evidence type="ECO:0000313" key="6">
    <source>
        <dbReference type="Proteomes" id="UP000233425"/>
    </source>
</evidence>
<dbReference type="EMBL" id="NNSR01000074">
    <property type="protein sequence ID" value="PKD26607.1"/>
    <property type="molecule type" value="Genomic_DNA"/>
</dbReference>
<dbReference type="Proteomes" id="UP000233425">
    <property type="component" value="Unassembled WGS sequence"/>
</dbReference>
<comment type="caution">
    <text evidence="5">The sequence shown here is derived from an EMBL/GenBank/DDBJ whole genome shotgun (WGS) entry which is preliminary data.</text>
</comment>
<dbReference type="EC" id="3.5.3.-" evidence="5"/>
<dbReference type="Pfam" id="PF07687">
    <property type="entry name" value="M20_dimer"/>
    <property type="match status" value="1"/>
</dbReference>
<evidence type="ECO:0000259" key="4">
    <source>
        <dbReference type="Pfam" id="PF07687"/>
    </source>
</evidence>
<gene>
    <name evidence="5" type="primary">pucF</name>
    <name evidence="5" type="ORF">RBATCC27255_01975</name>
</gene>
<dbReference type="Pfam" id="PF01546">
    <property type="entry name" value="Peptidase_M20"/>
    <property type="match status" value="1"/>
</dbReference>
<dbReference type="CDD" id="cd03884">
    <property type="entry name" value="M20_bAS"/>
    <property type="match status" value="1"/>
</dbReference>
<organism evidence="5 6">
    <name type="scientific">Ruminococcus bromii</name>
    <dbReference type="NCBI Taxonomy" id="40518"/>
    <lineage>
        <taxon>Bacteria</taxon>
        <taxon>Bacillati</taxon>
        <taxon>Bacillota</taxon>
        <taxon>Clostridia</taxon>
        <taxon>Eubacteriales</taxon>
        <taxon>Oscillospiraceae</taxon>
        <taxon>Ruminococcus</taxon>
    </lineage>
</organism>
<feature type="binding site" evidence="3">
    <location>
        <position position="127"/>
    </location>
    <ligand>
        <name>Zn(2+)</name>
        <dbReference type="ChEBI" id="CHEBI:29105"/>
        <label>2</label>
    </ligand>
</feature>
<dbReference type="GO" id="GO:0046872">
    <property type="term" value="F:metal ion binding"/>
    <property type="evidence" value="ECO:0007669"/>
    <property type="project" value="UniProtKB-KW"/>
</dbReference>
<feature type="binding site" evidence="3">
    <location>
        <position position="92"/>
    </location>
    <ligand>
        <name>Zn(2+)</name>
        <dbReference type="ChEBI" id="CHEBI:29105"/>
        <label>1</label>
    </ligand>
</feature>
<dbReference type="PANTHER" id="PTHR32494">
    <property type="entry name" value="ALLANTOATE DEIMINASE-RELATED"/>
    <property type="match status" value="1"/>
</dbReference>
<reference evidence="5" key="1">
    <citation type="journal article" date="2018" name="Environ. Microbiol.">
        <title>Sporulation capability and amylosome conservation among diverse human colonic and rumen isolates of the keystone starch-degrader Ruminococcus bromii.</title>
        <authorList>
            <person name="Mukhopadhya I."/>
            <person name="Morais S."/>
            <person name="Laverde-Gomez J."/>
            <person name="Sheridan P.O."/>
            <person name="Walker A.W."/>
            <person name="Kelly W."/>
            <person name="Klieve A.V."/>
            <person name="Ouwerkerk D."/>
            <person name="Duncan S.H."/>
            <person name="Louis P."/>
            <person name="Koropatkin N."/>
            <person name="Cockburn D."/>
            <person name="Kibler R."/>
            <person name="Cooper P.J."/>
            <person name="Sandoval C."/>
            <person name="Crost E."/>
            <person name="Juge N."/>
            <person name="Bayer E.A."/>
            <person name="Flint H.J."/>
        </authorList>
    </citation>
    <scope>NUCLEOTIDE SEQUENCE [LARGE SCALE GENOMIC DNA]</scope>
    <source>
        <strain evidence="5">ATCC 27255</strain>
    </source>
</reference>
<evidence type="ECO:0000256" key="2">
    <source>
        <dbReference type="ARBA" id="ARBA00022801"/>
    </source>
</evidence>
<feature type="domain" description="Peptidase M20 dimerisation" evidence="4">
    <location>
        <begin position="223"/>
        <end position="319"/>
    </location>
</feature>
<feature type="binding site" evidence="3">
    <location>
        <position position="81"/>
    </location>
    <ligand>
        <name>Zn(2+)</name>
        <dbReference type="ChEBI" id="CHEBI:29105"/>
        <label>1</label>
    </ligand>
</feature>
<dbReference type="AlphaFoldDB" id="A0A2N0UHZ0"/>
<evidence type="ECO:0000256" key="3">
    <source>
        <dbReference type="PIRSR" id="PIRSR001235-1"/>
    </source>
</evidence>
<dbReference type="PIRSF" id="PIRSF001235">
    <property type="entry name" value="Amidase_carbamoylase"/>
    <property type="match status" value="1"/>
</dbReference>
<dbReference type="InterPro" id="IPR002933">
    <property type="entry name" value="Peptidase_M20"/>
</dbReference>
<evidence type="ECO:0000256" key="1">
    <source>
        <dbReference type="ARBA" id="ARBA00006153"/>
    </source>
</evidence>
<dbReference type="Gene3D" id="3.40.630.10">
    <property type="entry name" value="Zn peptidases"/>
    <property type="match status" value="1"/>
</dbReference>
<dbReference type="NCBIfam" id="NF006771">
    <property type="entry name" value="PRK09290.1-5"/>
    <property type="match status" value="1"/>
</dbReference>
<feature type="binding site" evidence="3">
    <location>
        <position position="201"/>
    </location>
    <ligand>
        <name>Zn(2+)</name>
        <dbReference type="ChEBI" id="CHEBI:29105"/>
        <label>1</label>
    </ligand>
</feature>
<keyword evidence="3" id="KW-0862">Zinc</keyword>
<dbReference type="Gene3D" id="3.30.70.360">
    <property type="match status" value="1"/>
</dbReference>
<dbReference type="PANTHER" id="PTHR32494:SF5">
    <property type="entry name" value="ALLANTOATE AMIDOHYDROLASE"/>
    <property type="match status" value="1"/>
</dbReference>
<dbReference type="InterPro" id="IPR010158">
    <property type="entry name" value="Amidase_Cbmase"/>
</dbReference>